<sequence>MTCHSACTSPLRLNRRSAFRRALRRCGGALFAALAVAVPLTCGAADAAPSDPEPPKLTIFAAASLKTALDEIAEAWRDRTGGALALSYAGSSALARQIEQGAPADLFVSANAAWMDRLDAAGLLREGSRRDVAGNALVLVAHRDGADPAGDSAGDPAPETLAPGADLVARLDGGRLAMALVDAVPAGIYGRQALTSLGIWEATAPHVAQTDNVRAALALVATGEAPRGVVYATDATPEPRVRIAGVFPAGAHDPIVYPAAAVADPAATPETVDAALAFLDFLSGPEARAALTRQGFALPD</sequence>
<dbReference type="GO" id="GO:0005886">
    <property type="term" value="C:plasma membrane"/>
    <property type="evidence" value="ECO:0007669"/>
    <property type="project" value="UniProtKB-SubCell"/>
</dbReference>
<dbReference type="Gene3D" id="3.40.190.10">
    <property type="entry name" value="Periplasmic binding protein-like II"/>
    <property type="match status" value="2"/>
</dbReference>
<dbReference type="GO" id="GO:0015689">
    <property type="term" value="P:molybdate ion transport"/>
    <property type="evidence" value="ECO:0007669"/>
    <property type="project" value="InterPro"/>
</dbReference>
<evidence type="ECO:0000256" key="7">
    <source>
        <dbReference type="ARBA" id="ARBA00023136"/>
    </source>
</evidence>
<feature type="binding site" evidence="13">
    <location>
        <position position="91"/>
    </location>
    <ligand>
        <name>molybdate</name>
        <dbReference type="ChEBI" id="CHEBI:36264"/>
    </ligand>
</feature>
<dbReference type="RefSeq" id="WP_092683627.1">
    <property type="nucleotide sequence ID" value="NZ_FNMZ01000006.1"/>
</dbReference>
<keyword evidence="6 14" id="KW-0732">Signal</keyword>
<evidence type="ECO:0000256" key="2">
    <source>
        <dbReference type="ARBA" id="ARBA00009175"/>
    </source>
</evidence>
<dbReference type="EMBL" id="FNMZ01000006">
    <property type="protein sequence ID" value="SDX54524.1"/>
    <property type="molecule type" value="Genomic_DNA"/>
</dbReference>
<dbReference type="NCBIfam" id="TIGR01256">
    <property type="entry name" value="modA"/>
    <property type="match status" value="1"/>
</dbReference>
<keyword evidence="3" id="KW-0813">Transport</keyword>
<evidence type="ECO:0000256" key="14">
    <source>
        <dbReference type="SAM" id="SignalP"/>
    </source>
</evidence>
<feature type="binding site" evidence="13">
    <location>
        <position position="231"/>
    </location>
    <ligand>
        <name>molybdate</name>
        <dbReference type="ChEBI" id="CHEBI:36264"/>
    </ligand>
</feature>
<evidence type="ECO:0000313" key="16">
    <source>
        <dbReference type="Proteomes" id="UP000199118"/>
    </source>
</evidence>
<dbReference type="GO" id="GO:0030288">
    <property type="term" value="C:outer membrane-bounded periplasmic space"/>
    <property type="evidence" value="ECO:0007669"/>
    <property type="project" value="TreeGrafter"/>
</dbReference>
<dbReference type="PANTHER" id="PTHR30632:SF17">
    <property type="entry name" value="MOLYBDATE-BINDING PROTEIN MODA"/>
    <property type="match status" value="1"/>
</dbReference>
<feature type="binding site" evidence="13">
    <location>
        <position position="64"/>
    </location>
    <ligand>
        <name>molybdate</name>
        <dbReference type="ChEBI" id="CHEBI:36264"/>
    </ligand>
</feature>
<dbReference type="Pfam" id="PF13531">
    <property type="entry name" value="SBP_bac_11"/>
    <property type="match status" value="1"/>
</dbReference>
<dbReference type="PANTHER" id="PTHR30632">
    <property type="entry name" value="MOLYBDATE-BINDING PERIPLASMIC PROTEIN"/>
    <property type="match status" value="1"/>
</dbReference>
<evidence type="ECO:0000256" key="6">
    <source>
        <dbReference type="ARBA" id="ARBA00022729"/>
    </source>
</evidence>
<dbReference type="InterPro" id="IPR005950">
    <property type="entry name" value="ModA"/>
</dbReference>
<comment type="similarity">
    <text evidence="2">Belongs to the bacterial solute-binding protein ModA family.</text>
</comment>
<evidence type="ECO:0000256" key="8">
    <source>
        <dbReference type="ARBA" id="ARBA00023245"/>
    </source>
</evidence>
<dbReference type="PIRSF" id="PIRSF004846">
    <property type="entry name" value="ModA"/>
    <property type="match status" value="1"/>
</dbReference>
<dbReference type="GO" id="GO:0046872">
    <property type="term" value="F:metal ion binding"/>
    <property type="evidence" value="ECO:0007669"/>
    <property type="project" value="UniProtKB-KW"/>
</dbReference>
<dbReference type="STRING" id="356660.SAMN05444336_106137"/>
<evidence type="ECO:0000256" key="11">
    <source>
        <dbReference type="ARBA" id="ARBA00073171"/>
    </source>
</evidence>
<evidence type="ECO:0000256" key="5">
    <source>
        <dbReference type="ARBA" id="ARBA00022723"/>
    </source>
</evidence>
<name>A0A1H3CLQ8_9RHOB</name>
<dbReference type="GO" id="GO:0030973">
    <property type="term" value="F:molybdate ion binding"/>
    <property type="evidence" value="ECO:0007669"/>
    <property type="project" value="TreeGrafter"/>
</dbReference>
<reference evidence="15 16" key="1">
    <citation type="submission" date="2016-10" db="EMBL/GenBank/DDBJ databases">
        <authorList>
            <person name="de Groot N.N."/>
        </authorList>
    </citation>
    <scope>NUCLEOTIDE SEQUENCE [LARGE SCALE GENOMIC DNA]</scope>
    <source>
        <strain evidence="15 16">DSM 17890</strain>
    </source>
</reference>
<dbReference type="InterPro" id="IPR050682">
    <property type="entry name" value="ModA/WtpA"/>
</dbReference>
<evidence type="ECO:0000256" key="1">
    <source>
        <dbReference type="ARBA" id="ARBA00004236"/>
    </source>
</evidence>
<comment type="subunit">
    <text evidence="10">The complex is composed of two ATP-binding proteins (ModC), two transmembrane proteins (ModB) and a solute-binding protein (ModA).</text>
</comment>
<keyword evidence="5 13" id="KW-0479">Metal-binding</keyword>
<feature type="signal peptide" evidence="14">
    <location>
        <begin position="1"/>
        <end position="47"/>
    </location>
</feature>
<accession>A0A1H3CLQ8</accession>
<keyword evidence="13" id="KW-0500">Molybdenum</keyword>
<gene>
    <name evidence="15" type="ORF">SAMN05444336_106137</name>
</gene>
<organism evidence="15 16">
    <name type="scientific">Albimonas donghaensis</name>
    <dbReference type="NCBI Taxonomy" id="356660"/>
    <lineage>
        <taxon>Bacteria</taxon>
        <taxon>Pseudomonadati</taxon>
        <taxon>Pseudomonadota</taxon>
        <taxon>Alphaproteobacteria</taxon>
        <taxon>Rhodobacterales</taxon>
        <taxon>Paracoccaceae</taxon>
        <taxon>Albimonas</taxon>
    </lineage>
</organism>
<keyword evidence="4" id="KW-1003">Cell membrane</keyword>
<dbReference type="OrthoDB" id="9785015at2"/>
<evidence type="ECO:0000256" key="13">
    <source>
        <dbReference type="PIRSR" id="PIRSR004846-1"/>
    </source>
</evidence>
<protein>
    <recommendedName>
        <fullName evidence="11">Molybdate-binding protein ModA</fullName>
    </recommendedName>
    <alternativeName>
        <fullName evidence="12">Molybdate/tungstate-binding protein ModA</fullName>
    </alternativeName>
</protein>
<dbReference type="FunFam" id="3.40.190.10:FF:000030">
    <property type="entry name" value="Molybdate ABC transporter substrate-binding protein"/>
    <property type="match status" value="1"/>
</dbReference>
<dbReference type="Proteomes" id="UP000199118">
    <property type="component" value="Unassembled WGS sequence"/>
</dbReference>
<comment type="function">
    <text evidence="9">Involved in the transport of molybdenum into the cell. Part of the binding-protein-dependent transport system ModABCD.</text>
</comment>
<feature type="binding site" evidence="13">
    <location>
        <position position="186"/>
    </location>
    <ligand>
        <name>molybdate</name>
        <dbReference type="ChEBI" id="CHEBI:36264"/>
    </ligand>
</feature>
<dbReference type="SUPFAM" id="SSF53850">
    <property type="entry name" value="Periplasmic binding protein-like II"/>
    <property type="match status" value="1"/>
</dbReference>
<proteinExistence type="inferred from homology"/>
<evidence type="ECO:0000256" key="12">
    <source>
        <dbReference type="ARBA" id="ARBA00078141"/>
    </source>
</evidence>
<evidence type="ECO:0000256" key="4">
    <source>
        <dbReference type="ARBA" id="ARBA00022475"/>
    </source>
</evidence>
<keyword evidence="7" id="KW-0472">Membrane</keyword>
<feature type="binding site" evidence="13">
    <location>
        <position position="213"/>
    </location>
    <ligand>
        <name>molybdate</name>
        <dbReference type="ChEBI" id="CHEBI:36264"/>
    </ligand>
</feature>
<feature type="chain" id="PRO_5011690691" description="Molybdate-binding protein ModA" evidence="14">
    <location>
        <begin position="48"/>
        <end position="300"/>
    </location>
</feature>
<dbReference type="AlphaFoldDB" id="A0A1H3CLQ8"/>
<evidence type="ECO:0000256" key="3">
    <source>
        <dbReference type="ARBA" id="ARBA00022448"/>
    </source>
</evidence>
<evidence type="ECO:0000313" key="15">
    <source>
        <dbReference type="EMBL" id="SDX54524.1"/>
    </source>
</evidence>
<evidence type="ECO:0000256" key="9">
    <source>
        <dbReference type="ARBA" id="ARBA00056002"/>
    </source>
</evidence>
<comment type="subcellular location">
    <subcellularLocation>
        <location evidence="1">Cell membrane</location>
    </subcellularLocation>
</comment>
<keyword evidence="8" id="KW-0826">Tungsten</keyword>
<evidence type="ECO:0000256" key="10">
    <source>
        <dbReference type="ARBA" id="ARBA00062515"/>
    </source>
</evidence>
<keyword evidence="16" id="KW-1185">Reference proteome</keyword>